<dbReference type="PROSITE" id="PS00198">
    <property type="entry name" value="4FE4S_FER_1"/>
    <property type="match status" value="1"/>
</dbReference>
<evidence type="ECO:0000259" key="4">
    <source>
        <dbReference type="PROSITE" id="PS51379"/>
    </source>
</evidence>
<dbReference type="Gene3D" id="3.30.70.20">
    <property type="match status" value="2"/>
</dbReference>
<keyword evidence="1" id="KW-0479">Metal-binding</keyword>
<evidence type="ECO:0000256" key="1">
    <source>
        <dbReference type="ARBA" id="ARBA00022723"/>
    </source>
</evidence>
<feature type="domain" description="4Fe-4S ferredoxin-type" evidence="4">
    <location>
        <begin position="4"/>
        <end position="34"/>
    </location>
</feature>
<dbReference type="PROSITE" id="PS51379">
    <property type="entry name" value="4FE4S_FER_2"/>
    <property type="match status" value="2"/>
</dbReference>
<evidence type="ECO:0000256" key="2">
    <source>
        <dbReference type="ARBA" id="ARBA00023004"/>
    </source>
</evidence>
<organism evidence="5 6">
    <name type="scientific">Eggerthella guodeyinii</name>
    <dbReference type="NCBI Taxonomy" id="2690837"/>
    <lineage>
        <taxon>Bacteria</taxon>
        <taxon>Bacillati</taxon>
        <taxon>Actinomycetota</taxon>
        <taxon>Coriobacteriia</taxon>
        <taxon>Eggerthellales</taxon>
        <taxon>Eggerthellaceae</taxon>
        <taxon>Eggerthella</taxon>
    </lineage>
</organism>
<accession>A0A6L7ITQ1</accession>
<dbReference type="SUPFAM" id="SSF54862">
    <property type="entry name" value="4Fe-4S ferredoxins"/>
    <property type="match status" value="1"/>
</dbReference>
<reference evidence="5 6" key="1">
    <citation type="submission" date="2020-10" db="EMBL/GenBank/DDBJ databases">
        <title>Eggerthella sp. nov., isolated from human feces.</title>
        <authorList>
            <person name="Yajun G."/>
        </authorList>
    </citation>
    <scope>NUCLEOTIDE SEQUENCE [LARGE SCALE GENOMIC DNA]</scope>
    <source>
        <strain evidence="5 6">HF-1101</strain>
    </source>
</reference>
<dbReference type="GO" id="GO:0051536">
    <property type="term" value="F:iron-sulfur cluster binding"/>
    <property type="evidence" value="ECO:0007669"/>
    <property type="project" value="UniProtKB-KW"/>
</dbReference>
<dbReference type="InterPro" id="IPR017896">
    <property type="entry name" value="4Fe4S_Fe-S-bd"/>
</dbReference>
<dbReference type="InterPro" id="IPR017900">
    <property type="entry name" value="4Fe4S_Fe_S_CS"/>
</dbReference>
<dbReference type="Proteomes" id="UP000478463">
    <property type="component" value="Chromosome"/>
</dbReference>
<gene>
    <name evidence="5" type="ORF">GS424_009330</name>
</gene>
<dbReference type="EMBL" id="CP063310">
    <property type="protein sequence ID" value="QOS66764.1"/>
    <property type="molecule type" value="Genomic_DNA"/>
</dbReference>
<evidence type="ECO:0000313" key="6">
    <source>
        <dbReference type="Proteomes" id="UP000478463"/>
    </source>
</evidence>
<keyword evidence="3" id="KW-0411">Iron-sulfur</keyword>
<dbReference type="RefSeq" id="WP_160942455.1">
    <property type="nucleotide sequence ID" value="NZ_CP063310.1"/>
</dbReference>
<proteinExistence type="predicted"/>
<dbReference type="AlphaFoldDB" id="A0A6L7ITQ1"/>
<dbReference type="KEGG" id="egd:GS424_009330"/>
<sequence>MRPVRYEIDRRICRRCGSCQRVCPRGAVLETADRRLAIDRKLCDGCGACRDACKLRAIVRRKGLFS</sequence>
<dbReference type="GO" id="GO:0046872">
    <property type="term" value="F:metal ion binding"/>
    <property type="evidence" value="ECO:0007669"/>
    <property type="project" value="UniProtKB-KW"/>
</dbReference>
<keyword evidence="2" id="KW-0408">Iron</keyword>
<name>A0A6L7ITQ1_9ACTN</name>
<feature type="domain" description="4Fe-4S ferredoxin-type" evidence="4">
    <location>
        <begin position="35"/>
        <end position="63"/>
    </location>
</feature>
<dbReference type="Pfam" id="PF13237">
    <property type="entry name" value="Fer4_10"/>
    <property type="match status" value="1"/>
</dbReference>
<evidence type="ECO:0000256" key="3">
    <source>
        <dbReference type="ARBA" id="ARBA00023014"/>
    </source>
</evidence>
<evidence type="ECO:0000313" key="5">
    <source>
        <dbReference type="EMBL" id="QOS66764.1"/>
    </source>
</evidence>
<protein>
    <submittedName>
        <fullName evidence="5">4Fe-4S binding protein</fullName>
    </submittedName>
</protein>